<dbReference type="InterPro" id="IPR051122">
    <property type="entry name" value="SDR_DHRS6-like"/>
</dbReference>
<dbReference type="GO" id="GO:0008270">
    <property type="term" value="F:zinc ion binding"/>
    <property type="evidence" value="ECO:0007669"/>
    <property type="project" value="UniProtKB-KW"/>
</dbReference>
<keyword evidence="4" id="KW-0479">Metal-binding</keyword>
<dbReference type="GO" id="GO:0016491">
    <property type="term" value="F:oxidoreductase activity"/>
    <property type="evidence" value="ECO:0007669"/>
    <property type="project" value="UniProtKB-KW"/>
</dbReference>
<keyword evidence="4" id="KW-0863">Zinc-finger</keyword>
<feature type="domain" description="RING-type" evidence="5">
    <location>
        <begin position="301"/>
        <end position="361"/>
    </location>
</feature>
<accession>A0A8H7LV52</accession>
<keyword evidence="3" id="KW-0560">Oxidoreductase</keyword>
<dbReference type="InterPro" id="IPR013083">
    <property type="entry name" value="Znf_RING/FYVE/PHD"/>
</dbReference>
<evidence type="ECO:0000256" key="4">
    <source>
        <dbReference type="PROSITE-ProRule" id="PRU00175"/>
    </source>
</evidence>
<dbReference type="SUPFAM" id="SSF51735">
    <property type="entry name" value="NAD(P)-binding Rossmann-fold domains"/>
    <property type="match status" value="1"/>
</dbReference>
<evidence type="ECO:0000313" key="7">
    <source>
        <dbReference type="Proteomes" id="UP000602905"/>
    </source>
</evidence>
<dbReference type="Gene3D" id="3.40.50.720">
    <property type="entry name" value="NAD(P)-binding Rossmann-like Domain"/>
    <property type="match status" value="2"/>
</dbReference>
<gene>
    <name evidence="6" type="ORF">RHS03_03418</name>
</gene>
<dbReference type="Pfam" id="PF23441">
    <property type="entry name" value="SDR"/>
    <property type="match status" value="2"/>
</dbReference>
<dbReference type="InterPro" id="IPR002347">
    <property type="entry name" value="SDR_fam"/>
</dbReference>
<dbReference type="EMBL" id="JACYCD010000049">
    <property type="protein sequence ID" value="KAF8707497.1"/>
    <property type="molecule type" value="Genomic_DNA"/>
</dbReference>
<dbReference type="PROSITE" id="PS50089">
    <property type="entry name" value="ZF_RING_2"/>
    <property type="match status" value="1"/>
</dbReference>
<dbReference type="PANTHER" id="PTHR43477">
    <property type="entry name" value="DIHYDROANTICAPSIN 7-DEHYDROGENASE"/>
    <property type="match status" value="1"/>
</dbReference>
<dbReference type="AlphaFoldDB" id="A0A8H7LV52"/>
<sequence>MDQSKSYSIFTMSSNTTILSGKKVIVIGGSSGIGRSVAAATLSHGASVVIASSSQDKVNIALGRLKQGVPPQSNVTVTGQVINLKDFDVLKAFLTKEGPFDHLACPFASGPANVNFPEQDIDLASSQSFFEPVPGWGLVSGLAGAIESSTRGLAIDLKPIRCPGLVDTELFASMPEDIRKDMFGRQEKTTPVGHIGKPEELAEAYLFAMKCTYLTGQVLVVDGGATLGLWGIALDRDKRQAPKDSLILIPRTLTISHWSPVGIQQDKQLAPLSLVNPIRRTHKYSKRYQGRMQSTTSAAACSLCSYPIYIPTPDVEFDSQSISSDIEEIDSIRLPNCGHTFHWTCWASYEIQSPTNRPLCPSPNCGAATLTHPPQSGFSSNAGKLLVTLYNEGGISEGFDLGQALDDERYYDSHPDAKLARAFRSMVSEGDLDAAQEIMISEEWKEMGLSVDCLDEREEGATGGLTSLVLALGRGDEETARTLISWGAKTEGLMG</sequence>
<feature type="non-terminal residue" evidence="6">
    <location>
        <position position="1"/>
    </location>
</feature>
<dbReference type="Gene3D" id="3.30.40.10">
    <property type="entry name" value="Zinc/RING finger domain, C3HC4 (zinc finger)"/>
    <property type="match status" value="1"/>
</dbReference>
<evidence type="ECO:0000313" key="6">
    <source>
        <dbReference type="EMBL" id="KAF8707497.1"/>
    </source>
</evidence>
<protein>
    <submittedName>
        <fullName evidence="6">Enoyl-(Acyl carrier protein) reductase</fullName>
    </submittedName>
</protein>
<name>A0A8H7LV52_9AGAM</name>
<evidence type="ECO:0000256" key="2">
    <source>
        <dbReference type="ARBA" id="ARBA00022857"/>
    </source>
</evidence>
<dbReference type="InterPro" id="IPR036291">
    <property type="entry name" value="NAD(P)-bd_dom_sf"/>
</dbReference>
<evidence type="ECO:0000256" key="3">
    <source>
        <dbReference type="ARBA" id="ARBA00023002"/>
    </source>
</evidence>
<keyword evidence="2" id="KW-0521">NADP</keyword>
<dbReference type="InterPro" id="IPR057571">
    <property type="entry name" value="SDR_PhqE-like"/>
</dbReference>
<dbReference type="CDD" id="cd05233">
    <property type="entry name" value="SDR_c"/>
    <property type="match status" value="1"/>
</dbReference>
<evidence type="ECO:0000256" key="1">
    <source>
        <dbReference type="ARBA" id="ARBA00006484"/>
    </source>
</evidence>
<dbReference type="CDD" id="cd16448">
    <property type="entry name" value="RING-H2"/>
    <property type="match status" value="1"/>
</dbReference>
<comment type="similarity">
    <text evidence="1">Belongs to the short-chain dehydrogenases/reductases (SDR) family.</text>
</comment>
<keyword evidence="4" id="KW-0862">Zinc</keyword>
<dbReference type="OrthoDB" id="46529at2759"/>
<organism evidence="6 7">
    <name type="scientific">Rhizoctonia solani</name>
    <dbReference type="NCBI Taxonomy" id="456999"/>
    <lineage>
        <taxon>Eukaryota</taxon>
        <taxon>Fungi</taxon>
        <taxon>Dikarya</taxon>
        <taxon>Basidiomycota</taxon>
        <taxon>Agaricomycotina</taxon>
        <taxon>Agaricomycetes</taxon>
        <taxon>Cantharellales</taxon>
        <taxon>Ceratobasidiaceae</taxon>
        <taxon>Rhizoctonia</taxon>
    </lineage>
</organism>
<dbReference type="SUPFAM" id="SSF57850">
    <property type="entry name" value="RING/U-box"/>
    <property type="match status" value="1"/>
</dbReference>
<dbReference type="PANTHER" id="PTHR43477:SF1">
    <property type="entry name" value="DIHYDROANTICAPSIN 7-DEHYDROGENASE"/>
    <property type="match status" value="1"/>
</dbReference>
<dbReference type="InterPro" id="IPR001841">
    <property type="entry name" value="Znf_RING"/>
</dbReference>
<dbReference type="Proteomes" id="UP000602905">
    <property type="component" value="Unassembled WGS sequence"/>
</dbReference>
<reference evidence="6" key="1">
    <citation type="submission" date="2020-09" db="EMBL/GenBank/DDBJ databases">
        <title>Comparative genome analyses of four rice-infecting Rhizoctonia solani isolates reveal extensive enrichment of homogalacturonan modification genes.</title>
        <authorList>
            <person name="Lee D.-Y."/>
            <person name="Jeon J."/>
            <person name="Kim K.-T."/>
            <person name="Cheong K."/>
            <person name="Song H."/>
            <person name="Choi G."/>
            <person name="Ko J."/>
            <person name="Opiyo S.O."/>
            <person name="Zuo S."/>
            <person name="Madhav S."/>
            <person name="Lee Y.-H."/>
            <person name="Wang G.-L."/>
        </authorList>
    </citation>
    <scope>NUCLEOTIDE SEQUENCE</scope>
    <source>
        <strain evidence="6">AG1-IA WGL</strain>
    </source>
</reference>
<proteinExistence type="inferred from homology"/>
<comment type="caution">
    <text evidence="6">The sequence shown here is derived from an EMBL/GenBank/DDBJ whole genome shotgun (WGS) entry which is preliminary data.</text>
</comment>
<evidence type="ECO:0000259" key="5">
    <source>
        <dbReference type="PROSITE" id="PS50089"/>
    </source>
</evidence>
<dbReference type="PRINTS" id="PR00081">
    <property type="entry name" value="GDHRDH"/>
</dbReference>